<dbReference type="AlphaFoldDB" id="A0AAD5SVV9"/>
<organism evidence="2 3">
    <name type="scientific">Physocladia obscura</name>
    <dbReference type="NCBI Taxonomy" id="109957"/>
    <lineage>
        <taxon>Eukaryota</taxon>
        <taxon>Fungi</taxon>
        <taxon>Fungi incertae sedis</taxon>
        <taxon>Chytridiomycota</taxon>
        <taxon>Chytridiomycota incertae sedis</taxon>
        <taxon>Chytridiomycetes</taxon>
        <taxon>Chytridiales</taxon>
        <taxon>Chytriomycetaceae</taxon>
        <taxon>Physocladia</taxon>
    </lineage>
</organism>
<reference evidence="2" key="1">
    <citation type="submission" date="2020-05" db="EMBL/GenBank/DDBJ databases">
        <title>Phylogenomic resolution of chytrid fungi.</title>
        <authorList>
            <person name="Stajich J.E."/>
            <person name="Amses K."/>
            <person name="Simmons R."/>
            <person name="Seto K."/>
            <person name="Myers J."/>
            <person name="Bonds A."/>
            <person name="Quandt C.A."/>
            <person name="Barry K."/>
            <person name="Liu P."/>
            <person name="Grigoriev I."/>
            <person name="Longcore J.E."/>
            <person name="James T.Y."/>
        </authorList>
    </citation>
    <scope>NUCLEOTIDE SEQUENCE</scope>
    <source>
        <strain evidence="2">JEL0513</strain>
    </source>
</reference>
<evidence type="ECO:0000313" key="2">
    <source>
        <dbReference type="EMBL" id="KAJ3093481.1"/>
    </source>
</evidence>
<dbReference type="Proteomes" id="UP001211907">
    <property type="component" value="Unassembled WGS sequence"/>
</dbReference>
<feature type="compositionally biased region" description="Basic residues" evidence="1">
    <location>
        <begin position="87"/>
        <end position="98"/>
    </location>
</feature>
<keyword evidence="3" id="KW-1185">Reference proteome</keyword>
<gene>
    <name evidence="2" type="ORF">HK100_006589</name>
</gene>
<evidence type="ECO:0000256" key="1">
    <source>
        <dbReference type="SAM" id="MobiDB-lite"/>
    </source>
</evidence>
<comment type="caution">
    <text evidence="2">The sequence shown here is derived from an EMBL/GenBank/DDBJ whole genome shotgun (WGS) entry which is preliminary data.</text>
</comment>
<evidence type="ECO:0000313" key="3">
    <source>
        <dbReference type="Proteomes" id="UP001211907"/>
    </source>
</evidence>
<sequence length="547" mass="62225">MKSHRKPHALNKSENSKNYAESTISPLSIDMPFQASTKLIPRSVIHRIRAEGKRKLVSITNPASVQKIATPESLISKTKDTIVTKIAKKPKRKRRKSINPKSTGYPNTMNESVLPPPVLLSQQNHDGAAEGVESKQSEQEVTNISQLLTKKKRKRPIKNKKTSTPAVSDENRMNIDTNSSLNEEIQQTVQQLAKKIKCQKKKVDVDTSQLETLIVKNGIKVPSIEENSHNMNKKNIQPTDSNGATSELEYAAIVMGKFSSVQPIQLLESEKIVNFNVHVCKERSVKEYIVAKTGESHEEEFKDVTDNVVANSKKVQFMLPFKFRRSTNIKSKSKKPKVNWREYRAAAAAAKRDRLKESVLGNSSNKLLSQLQVLDLEDIELIQWNLRDQLTKIRDLDYLAQWRHGKYHINIWDSKASDIERVYYDVKALELIYGNDDSENSKQIKHLVRFFLTDTSPPIREIFPAIDTSEKEETISPALLQLLDIQKDKICSTLIESSVNTLNQGKVVRNEIFSSWEMVKTWSSERIGGGSISDFIKQREQFSAFKL</sequence>
<name>A0AAD5SVV9_9FUNG</name>
<feature type="region of interest" description="Disordered" evidence="1">
    <location>
        <begin position="87"/>
        <end position="173"/>
    </location>
</feature>
<dbReference type="EMBL" id="JADGJH010003058">
    <property type="protein sequence ID" value="KAJ3093481.1"/>
    <property type="molecule type" value="Genomic_DNA"/>
</dbReference>
<feature type="compositionally biased region" description="Polar residues" evidence="1">
    <location>
        <begin position="139"/>
        <end position="148"/>
    </location>
</feature>
<accession>A0AAD5SVV9</accession>
<proteinExistence type="predicted"/>
<feature type="compositionally biased region" description="Basic residues" evidence="1">
    <location>
        <begin position="149"/>
        <end position="161"/>
    </location>
</feature>
<feature type="region of interest" description="Disordered" evidence="1">
    <location>
        <begin position="1"/>
        <end position="20"/>
    </location>
</feature>
<protein>
    <submittedName>
        <fullName evidence="2">Uncharacterized protein</fullName>
    </submittedName>
</protein>